<gene>
    <name evidence="2" type="ORF">F4553_007796</name>
</gene>
<dbReference type="AlphaFoldDB" id="A0A841C5L3"/>
<protein>
    <submittedName>
        <fullName evidence="2">Uncharacterized protein</fullName>
    </submittedName>
</protein>
<sequence length="131" mass="14250">MALLADRWRIVAAALMLFGVVALGFGAYNLRTWTWDTATGLVESCATRSVPTANGKYRTEHWCAVTWTADGATHRADVNFSESNAGTEQKLAVNGDTAVSYTTRYMSLVFTGIGAAMLVGGVILWRRRSRA</sequence>
<feature type="transmembrane region" description="Helical" evidence="1">
    <location>
        <begin position="105"/>
        <end position="125"/>
    </location>
</feature>
<organism evidence="2 3">
    <name type="scientific">Allocatelliglobosispora scoriae</name>
    <dbReference type="NCBI Taxonomy" id="643052"/>
    <lineage>
        <taxon>Bacteria</taxon>
        <taxon>Bacillati</taxon>
        <taxon>Actinomycetota</taxon>
        <taxon>Actinomycetes</taxon>
        <taxon>Micromonosporales</taxon>
        <taxon>Micromonosporaceae</taxon>
        <taxon>Allocatelliglobosispora</taxon>
    </lineage>
</organism>
<dbReference type="RefSeq" id="WP_184846429.1">
    <property type="nucleotide sequence ID" value="NZ_JACHMN010000003.1"/>
</dbReference>
<accession>A0A841C5L3</accession>
<dbReference type="EMBL" id="JACHMN010000003">
    <property type="protein sequence ID" value="MBB5874362.1"/>
    <property type="molecule type" value="Genomic_DNA"/>
</dbReference>
<dbReference type="Proteomes" id="UP000587527">
    <property type="component" value="Unassembled WGS sequence"/>
</dbReference>
<evidence type="ECO:0000313" key="2">
    <source>
        <dbReference type="EMBL" id="MBB5874362.1"/>
    </source>
</evidence>
<proteinExistence type="predicted"/>
<keyword evidence="3" id="KW-1185">Reference proteome</keyword>
<reference evidence="2 3" key="1">
    <citation type="submission" date="2020-08" db="EMBL/GenBank/DDBJ databases">
        <title>Sequencing the genomes of 1000 actinobacteria strains.</title>
        <authorList>
            <person name="Klenk H.-P."/>
        </authorList>
    </citation>
    <scope>NUCLEOTIDE SEQUENCE [LARGE SCALE GENOMIC DNA]</scope>
    <source>
        <strain evidence="2 3">DSM 45362</strain>
    </source>
</reference>
<comment type="caution">
    <text evidence="2">The sequence shown here is derived from an EMBL/GenBank/DDBJ whole genome shotgun (WGS) entry which is preliminary data.</text>
</comment>
<keyword evidence="1" id="KW-1133">Transmembrane helix</keyword>
<evidence type="ECO:0000313" key="3">
    <source>
        <dbReference type="Proteomes" id="UP000587527"/>
    </source>
</evidence>
<keyword evidence="1" id="KW-0472">Membrane</keyword>
<keyword evidence="1" id="KW-0812">Transmembrane</keyword>
<evidence type="ECO:0000256" key="1">
    <source>
        <dbReference type="SAM" id="Phobius"/>
    </source>
</evidence>
<name>A0A841C5L3_9ACTN</name>